<name>A0ABU4JVK4_9CLOT</name>
<proteinExistence type="predicted"/>
<comment type="caution">
    <text evidence="1">The sequence shown here is derived from an EMBL/GenBank/DDBJ whole genome shotgun (WGS) entry which is preliminary data.</text>
</comment>
<gene>
    <name evidence="1" type="ORF">P8V03_12560</name>
</gene>
<sequence>MEYDDNNLEKEGLEEFGEKETVDKDILSDNYYETLEDDTIDYPEEEFRCYRMAPCCMNNIPAYYPRCYPTMYRQEKMSSPTSLYPESMYRQDDLLPLVLLGLGAYALGGYDHYDYYPPHYYYNYSPYYDNYYPYYEPYYNHTYHHRDDENF</sequence>
<dbReference type="RefSeq" id="WP_318798361.1">
    <property type="nucleotide sequence ID" value="NZ_JARUJP010000014.1"/>
</dbReference>
<keyword evidence="2" id="KW-1185">Reference proteome</keyword>
<dbReference type="Proteomes" id="UP001281656">
    <property type="component" value="Unassembled WGS sequence"/>
</dbReference>
<organism evidence="1 2">
    <name type="scientific">Clostridium tanneri</name>
    <dbReference type="NCBI Taxonomy" id="3037988"/>
    <lineage>
        <taxon>Bacteria</taxon>
        <taxon>Bacillati</taxon>
        <taxon>Bacillota</taxon>
        <taxon>Clostridia</taxon>
        <taxon>Eubacteriales</taxon>
        <taxon>Clostridiaceae</taxon>
        <taxon>Clostridium</taxon>
    </lineage>
</organism>
<dbReference type="EMBL" id="JARUJP010000014">
    <property type="protein sequence ID" value="MDW8801981.1"/>
    <property type="molecule type" value="Genomic_DNA"/>
</dbReference>
<accession>A0ABU4JVK4</accession>
<protein>
    <submittedName>
        <fullName evidence="1">Uncharacterized protein</fullName>
    </submittedName>
</protein>
<evidence type="ECO:0000313" key="1">
    <source>
        <dbReference type="EMBL" id="MDW8801981.1"/>
    </source>
</evidence>
<reference evidence="1 2" key="1">
    <citation type="submission" date="2023-04" db="EMBL/GenBank/DDBJ databases">
        <title>Clostridium tannerae sp. nov., isolated from the fecal material of an alpaca.</title>
        <authorList>
            <person name="Miller S."/>
            <person name="Hendry M."/>
            <person name="King J."/>
            <person name="Sankaranarayanan K."/>
            <person name="Lawson P.A."/>
        </authorList>
    </citation>
    <scope>NUCLEOTIDE SEQUENCE [LARGE SCALE GENOMIC DNA]</scope>
    <source>
        <strain evidence="1 2">A1-XYC3</strain>
    </source>
</reference>
<evidence type="ECO:0000313" key="2">
    <source>
        <dbReference type="Proteomes" id="UP001281656"/>
    </source>
</evidence>